<dbReference type="InterPro" id="IPR005117">
    <property type="entry name" value="NiRdtase/SiRdtase_haem-b_fer"/>
</dbReference>
<evidence type="ECO:0000259" key="18">
    <source>
        <dbReference type="Pfam" id="PF03460"/>
    </source>
</evidence>
<dbReference type="PRINTS" id="PR00411">
    <property type="entry name" value="PNDRDTASEI"/>
</dbReference>
<dbReference type="PRINTS" id="PR00368">
    <property type="entry name" value="FADPNR"/>
</dbReference>
<evidence type="ECO:0000256" key="10">
    <source>
        <dbReference type="ARBA" id="ARBA00023002"/>
    </source>
</evidence>
<evidence type="ECO:0000256" key="9">
    <source>
        <dbReference type="ARBA" id="ARBA00022827"/>
    </source>
</evidence>
<dbReference type="InterPro" id="IPR007419">
    <property type="entry name" value="BFD-like_2Fe2S-bd_dom"/>
</dbReference>
<keyword evidence="13 15" id="KW-0534">Nitrate assimilation</keyword>
<comment type="pathway">
    <text evidence="2">Nitrogen metabolism; nitrate reduction (assimilation).</text>
</comment>
<dbReference type="SUPFAM" id="SSF51905">
    <property type="entry name" value="FAD/NAD(P)-binding domain"/>
    <property type="match status" value="2"/>
</dbReference>
<evidence type="ECO:0000256" key="6">
    <source>
        <dbReference type="ARBA" id="ARBA00022630"/>
    </source>
</evidence>
<evidence type="ECO:0000256" key="11">
    <source>
        <dbReference type="ARBA" id="ARBA00023004"/>
    </source>
</evidence>
<dbReference type="AlphaFoldDB" id="A0A6B8KC71"/>
<keyword evidence="11 16" id="KW-0408">Iron</keyword>
<keyword evidence="10" id="KW-0560">Oxidoreductase</keyword>
<dbReference type="Pfam" id="PF04324">
    <property type="entry name" value="Fer2_BFD"/>
    <property type="match status" value="1"/>
</dbReference>
<evidence type="ECO:0000256" key="13">
    <source>
        <dbReference type="ARBA" id="ARBA00023063"/>
    </source>
</evidence>
<dbReference type="PANTHER" id="PTHR43809:SF1">
    <property type="entry name" value="NITRITE REDUCTASE (NADH) LARGE SUBUNIT"/>
    <property type="match status" value="1"/>
</dbReference>
<reference evidence="22 23" key="1">
    <citation type="submission" date="2019-11" db="EMBL/GenBank/DDBJ databases">
        <title>The genome sequence of Methylocystis heyeri.</title>
        <authorList>
            <person name="Oshkin I.Y."/>
            <person name="Miroshnikov K."/>
            <person name="Dedysh S.N."/>
        </authorList>
    </citation>
    <scope>NUCLEOTIDE SEQUENCE [LARGE SCALE GENOMIC DNA]</scope>
    <source>
        <strain evidence="22 23">H2</strain>
    </source>
</reference>
<dbReference type="Pfam" id="PF07992">
    <property type="entry name" value="Pyr_redox_2"/>
    <property type="match status" value="1"/>
</dbReference>
<dbReference type="InterPro" id="IPR041575">
    <property type="entry name" value="Rubredoxin_C"/>
</dbReference>
<evidence type="ECO:0000256" key="16">
    <source>
        <dbReference type="PIRSR" id="PIRSR037149-1"/>
    </source>
</evidence>
<feature type="domain" description="BFD-like [2Fe-2S]-binding" evidence="19">
    <location>
        <begin position="425"/>
        <end position="469"/>
    </location>
</feature>
<dbReference type="GO" id="GO:0051539">
    <property type="term" value="F:4 iron, 4 sulfur cluster binding"/>
    <property type="evidence" value="ECO:0007669"/>
    <property type="project" value="UniProtKB-KW"/>
</dbReference>
<feature type="binding site" evidence="16">
    <location>
        <position position="680"/>
    </location>
    <ligand>
        <name>[4Fe-4S] cluster</name>
        <dbReference type="ChEBI" id="CHEBI:49883"/>
    </ligand>
</feature>
<dbReference type="Pfam" id="PF18267">
    <property type="entry name" value="Rubredoxin_C"/>
    <property type="match status" value="1"/>
</dbReference>
<dbReference type="GO" id="GO:0098809">
    <property type="term" value="F:nitrite reductase activity"/>
    <property type="evidence" value="ECO:0007669"/>
    <property type="project" value="InterPro"/>
</dbReference>
<keyword evidence="6 15" id="KW-0285">Flavoprotein</keyword>
<feature type="binding site" description="axial binding residue" evidence="16">
    <location>
        <position position="684"/>
    </location>
    <ligand>
        <name>siroheme</name>
        <dbReference type="ChEBI" id="CHEBI:60052"/>
    </ligand>
    <ligandPart>
        <name>Fe</name>
        <dbReference type="ChEBI" id="CHEBI:18248"/>
    </ligandPart>
</feature>
<sequence length="812" mass="86699">MAKKKLVVVGNGMAGVRAVEEVLLRGGADLFDIVIFGAEPYGNYNRIMLSSVLSGEQDASEIFMNPLDWYRERNIALHAGDPVARIDRAAKIVVSEAGLREGYDKLLIATGSRPFIPPIDGVRGVDGGLKSGVFGFRSMDDCNAIMARAGESSRAAVIGGGLLGLEAAHGLLKHMSEVHVVHSGRHLMNQQLDAAAGAMLAAGMAELGARVHLDKRTVGVVGESEVAGVAFKDGERLDCELVVLAAGVRPNIEIGLCAGLTVERAIVVDDHMRTEDDPDVYALGECAQHRGKVYGMVAPLWEQGKVFADHVTQTNPDARYHGSKLATKLKVMGIELASMGSPEPQEGDELIQFSEPRRAVYKKLVIRNGRLVGGVLLGDIAKAAYLMQAFAKDAPLPEDRLRMLFDFGAPSGTAAIEEMSAETQVCNCSGVTKAAIASCVAAGHRTLKAAMDATRAGKGCGACKPLVAETVLYFCGGEAEEDPSIHYYVPCIPMTKPRLAAELRERGLKSVSAVFDALAGGVEDAASKPALASLLATIWNRDYEDERGARFINDRVHANIQKDGSFSVVPEMPGGVCTPAELMRIAEVALKYHIPLVKLTGGQRIDLVGAQKNVLPAIWRDLDMPAGAAWAKAYRTCKSCIGSDYCRFGLDDSMGLAQKVERRFRGVESPAKLKLATAGCPRNCSEAMIKDVGFVAIGDGNWEIYVGGAGGSHVRKGDLLCTVDGEEKALALAGRFLQYYRENANWRERTYDFIERVGIDHVRAVVAADSEGQGAALDAAMQAAVDAACDPWKEASAPRTANQFAAAIGAED</sequence>
<dbReference type="KEGG" id="mhey:H2LOC_002635"/>
<dbReference type="GO" id="GO:0050660">
    <property type="term" value="F:flavin adenine dinucleotide binding"/>
    <property type="evidence" value="ECO:0007669"/>
    <property type="project" value="UniProtKB-UniRule"/>
</dbReference>
<feature type="binding site" evidence="16">
    <location>
        <position position="646"/>
    </location>
    <ligand>
        <name>[4Fe-4S] cluster</name>
        <dbReference type="ChEBI" id="CHEBI:49883"/>
    </ligand>
</feature>
<organism evidence="22 23">
    <name type="scientific">Methylocystis heyeri</name>
    <dbReference type="NCBI Taxonomy" id="391905"/>
    <lineage>
        <taxon>Bacteria</taxon>
        <taxon>Pseudomonadati</taxon>
        <taxon>Pseudomonadota</taxon>
        <taxon>Alphaproteobacteria</taxon>
        <taxon>Hyphomicrobiales</taxon>
        <taxon>Methylocystaceae</taxon>
        <taxon>Methylocystis</taxon>
    </lineage>
</organism>
<dbReference type="InterPro" id="IPR006066">
    <property type="entry name" value="NO2/SO3_Rdtase_FeS/sirohaem_BS"/>
</dbReference>
<dbReference type="SUPFAM" id="SSF55124">
    <property type="entry name" value="Nitrite/Sulfite reductase N-terminal domain-like"/>
    <property type="match status" value="1"/>
</dbReference>
<evidence type="ECO:0000256" key="12">
    <source>
        <dbReference type="ARBA" id="ARBA00023014"/>
    </source>
</evidence>
<evidence type="ECO:0000256" key="1">
    <source>
        <dbReference type="ARBA" id="ARBA00001974"/>
    </source>
</evidence>
<evidence type="ECO:0000259" key="17">
    <source>
        <dbReference type="Pfam" id="PF01077"/>
    </source>
</evidence>
<evidence type="ECO:0000256" key="15">
    <source>
        <dbReference type="PIRNR" id="PIRNR037149"/>
    </source>
</evidence>
<dbReference type="Gene3D" id="1.10.10.1100">
    <property type="entry name" value="BFD-like [2Fe-2S]-binding domain"/>
    <property type="match status" value="1"/>
</dbReference>
<dbReference type="InterPro" id="IPR036188">
    <property type="entry name" value="FAD/NAD-bd_sf"/>
</dbReference>
<dbReference type="InterPro" id="IPR017121">
    <property type="entry name" value="Nitrite_Rdtase_lsu"/>
</dbReference>
<dbReference type="GO" id="GO:0042128">
    <property type="term" value="P:nitrate assimilation"/>
    <property type="evidence" value="ECO:0007669"/>
    <property type="project" value="UniProtKB-UniRule"/>
</dbReference>
<dbReference type="Gene3D" id="3.30.390.30">
    <property type="match status" value="1"/>
</dbReference>
<evidence type="ECO:0000256" key="2">
    <source>
        <dbReference type="ARBA" id="ARBA00005096"/>
    </source>
</evidence>
<feature type="domain" description="Nitrite/Sulfite reductase ferredoxin-like" evidence="18">
    <location>
        <begin position="560"/>
        <end position="623"/>
    </location>
</feature>
<dbReference type="Pfam" id="PF03460">
    <property type="entry name" value="NIR_SIR_ferr"/>
    <property type="match status" value="1"/>
</dbReference>
<comment type="cofactor">
    <cofactor evidence="16">
        <name>siroheme</name>
        <dbReference type="ChEBI" id="CHEBI:60052"/>
    </cofactor>
    <text evidence="16">Binds 1 siroheme per subunit.</text>
</comment>
<evidence type="ECO:0000259" key="21">
    <source>
        <dbReference type="Pfam" id="PF18267"/>
    </source>
</evidence>
<dbReference type="InterPro" id="IPR012744">
    <property type="entry name" value="Nitri_red_NirB"/>
</dbReference>
<name>A0A6B8KC71_9HYPH</name>
<dbReference type="GO" id="GO:0046872">
    <property type="term" value="F:metal ion binding"/>
    <property type="evidence" value="ECO:0007669"/>
    <property type="project" value="UniProtKB-KW"/>
</dbReference>
<dbReference type="RefSeq" id="WP_136494967.1">
    <property type="nucleotide sequence ID" value="NZ_CP046052.1"/>
</dbReference>
<dbReference type="Pfam" id="PF01077">
    <property type="entry name" value="NIR_SIR"/>
    <property type="match status" value="1"/>
</dbReference>
<comment type="cofactor">
    <cofactor evidence="1 15">
        <name>FAD</name>
        <dbReference type="ChEBI" id="CHEBI:57692"/>
    </cofactor>
</comment>
<proteinExistence type="inferred from homology"/>
<accession>A0A6B8KC71</accession>
<evidence type="ECO:0000256" key="14">
    <source>
        <dbReference type="ARBA" id="ARBA00034078"/>
    </source>
</evidence>
<feature type="domain" description="FAD/NAD(P)-binding" evidence="20">
    <location>
        <begin position="5"/>
        <end position="290"/>
    </location>
</feature>
<comment type="similarity">
    <text evidence="3">Belongs to the nitrite and sulfite reductase 4Fe-4S domain family.</text>
</comment>
<dbReference type="InterPro" id="IPR006067">
    <property type="entry name" value="NO2/SO3_Rdtase_4Fe4S_dom"/>
</dbReference>
<dbReference type="SUPFAM" id="SSF56014">
    <property type="entry name" value="Nitrite and sulphite reductase 4Fe-4S domain-like"/>
    <property type="match status" value="1"/>
</dbReference>
<feature type="domain" description="Nitrite/sulphite reductase 4Fe-4S" evidence="17">
    <location>
        <begin position="632"/>
        <end position="768"/>
    </location>
</feature>
<dbReference type="Gene3D" id="3.30.413.10">
    <property type="entry name" value="Sulfite Reductase Hemoprotein, domain 1"/>
    <property type="match status" value="1"/>
</dbReference>
<dbReference type="InterPro" id="IPR036136">
    <property type="entry name" value="Nit/Sulf_reduc_fer-like_dom_sf"/>
</dbReference>
<feature type="binding site" evidence="16">
    <location>
        <position position="684"/>
    </location>
    <ligand>
        <name>[4Fe-4S] cluster</name>
        <dbReference type="ChEBI" id="CHEBI:49883"/>
    </ligand>
</feature>
<evidence type="ECO:0000313" key="22">
    <source>
        <dbReference type="EMBL" id="QGM44671.1"/>
    </source>
</evidence>
<dbReference type="InterPro" id="IPR041854">
    <property type="entry name" value="BFD-like_2Fe2S-bd_dom_sf"/>
</dbReference>
<keyword evidence="12 16" id="KW-0411">Iron-sulfur</keyword>
<evidence type="ECO:0000256" key="5">
    <source>
        <dbReference type="ARBA" id="ARBA00022617"/>
    </source>
</evidence>
<dbReference type="PRINTS" id="PR00397">
    <property type="entry name" value="SIROHAEM"/>
</dbReference>
<feature type="domain" description="NADH-rubredoxin oxidoreductase C-terminal" evidence="21">
    <location>
        <begin position="326"/>
        <end position="389"/>
    </location>
</feature>
<evidence type="ECO:0000256" key="3">
    <source>
        <dbReference type="ARBA" id="ARBA00010429"/>
    </source>
</evidence>
<dbReference type="OrthoDB" id="7809559at2"/>
<dbReference type="EMBL" id="CP046052">
    <property type="protein sequence ID" value="QGM44671.1"/>
    <property type="molecule type" value="Genomic_DNA"/>
</dbReference>
<evidence type="ECO:0000259" key="20">
    <source>
        <dbReference type="Pfam" id="PF07992"/>
    </source>
</evidence>
<dbReference type="InterPro" id="IPR052034">
    <property type="entry name" value="NasD-like"/>
</dbReference>
<protein>
    <submittedName>
        <fullName evidence="22">NAD(P)/FAD-dependent oxidoreductase</fullName>
    </submittedName>
</protein>
<dbReference type="InterPro" id="IPR045854">
    <property type="entry name" value="NO2/SO3_Rdtase_4Fe4S_sf"/>
</dbReference>
<comment type="cofactor">
    <cofactor evidence="16">
        <name>[4Fe-4S] cluster</name>
        <dbReference type="ChEBI" id="CHEBI:49883"/>
    </cofactor>
    <text evidence="16">Binds 1 [4Fe-4S] cluster per subunit.</text>
</comment>
<dbReference type="GO" id="GO:0050661">
    <property type="term" value="F:NADP binding"/>
    <property type="evidence" value="ECO:0007669"/>
    <property type="project" value="UniProtKB-UniRule"/>
</dbReference>
<dbReference type="PIRSF" id="PIRSF037149">
    <property type="entry name" value="NirB"/>
    <property type="match status" value="1"/>
</dbReference>
<keyword evidence="9 15" id="KW-0274">FAD</keyword>
<keyword evidence="23" id="KW-1185">Reference proteome</keyword>
<keyword evidence="8 16" id="KW-0479">Metal-binding</keyword>
<dbReference type="InterPro" id="IPR023753">
    <property type="entry name" value="FAD/NAD-binding_dom"/>
</dbReference>
<evidence type="ECO:0000256" key="7">
    <source>
        <dbReference type="ARBA" id="ARBA00022714"/>
    </source>
</evidence>
<feature type="binding site" evidence="16">
    <location>
        <position position="640"/>
    </location>
    <ligand>
        <name>[4Fe-4S] cluster</name>
        <dbReference type="ChEBI" id="CHEBI:49883"/>
    </ligand>
</feature>
<dbReference type="GO" id="GO:0051537">
    <property type="term" value="F:2 iron, 2 sulfur cluster binding"/>
    <property type="evidence" value="ECO:0007669"/>
    <property type="project" value="UniProtKB-KW"/>
</dbReference>
<dbReference type="Gene3D" id="3.90.480.20">
    <property type="match status" value="1"/>
</dbReference>
<dbReference type="UniPathway" id="UPA00653"/>
<dbReference type="InterPro" id="IPR016156">
    <property type="entry name" value="FAD/NAD-linked_Rdtase_dimer_sf"/>
</dbReference>
<gene>
    <name evidence="22" type="ORF">H2LOC_002635</name>
</gene>
<dbReference type="GO" id="GO:0020037">
    <property type="term" value="F:heme binding"/>
    <property type="evidence" value="ECO:0007669"/>
    <property type="project" value="InterPro"/>
</dbReference>
<dbReference type="NCBIfam" id="TIGR02374">
    <property type="entry name" value="nitri_red_nirB"/>
    <property type="match status" value="1"/>
</dbReference>
<keyword evidence="5 16" id="KW-0349">Heme</keyword>
<dbReference type="Gene3D" id="3.50.50.60">
    <property type="entry name" value="FAD/NAD(P)-binding domain"/>
    <property type="match status" value="2"/>
</dbReference>
<evidence type="ECO:0000259" key="19">
    <source>
        <dbReference type="Pfam" id="PF04324"/>
    </source>
</evidence>
<keyword evidence="4 16" id="KW-0004">4Fe-4S</keyword>
<evidence type="ECO:0000256" key="4">
    <source>
        <dbReference type="ARBA" id="ARBA00022485"/>
    </source>
</evidence>
<evidence type="ECO:0000313" key="23">
    <source>
        <dbReference type="Proteomes" id="UP000309061"/>
    </source>
</evidence>
<keyword evidence="7" id="KW-0001">2Fe-2S</keyword>
<comment type="cofactor">
    <cofactor evidence="14">
        <name>[2Fe-2S] cluster</name>
        <dbReference type="ChEBI" id="CHEBI:190135"/>
    </cofactor>
</comment>
<dbReference type="PANTHER" id="PTHR43809">
    <property type="entry name" value="NITRITE REDUCTASE (NADH) LARGE SUBUNIT"/>
    <property type="match status" value="1"/>
</dbReference>
<dbReference type="Proteomes" id="UP000309061">
    <property type="component" value="Chromosome"/>
</dbReference>
<evidence type="ECO:0000256" key="8">
    <source>
        <dbReference type="ARBA" id="ARBA00022723"/>
    </source>
</evidence>